<sequence>MAWIICAFIVTSMVYLLTPQAVTKGANSHMLGLTAITQPKLLMILPLAMLTWLAIRSFSMPFSFFTLAAVSFVSTSIVLLVPKWRFAILPCAFLSLLSVLLGVIWG</sequence>
<dbReference type="AlphaFoldDB" id="A0A094JMI6"/>
<name>A0A094JMI6_9GAMM</name>
<keyword evidence="1" id="KW-1133">Transmembrane helix</keyword>
<organism evidence="2 3">
    <name type="scientific">Shewanella mangrovi</name>
    <dbReference type="NCBI Taxonomy" id="1515746"/>
    <lineage>
        <taxon>Bacteria</taxon>
        <taxon>Pseudomonadati</taxon>
        <taxon>Pseudomonadota</taxon>
        <taxon>Gammaproteobacteria</taxon>
        <taxon>Alteromonadales</taxon>
        <taxon>Shewanellaceae</taxon>
        <taxon>Shewanella</taxon>
    </lineage>
</organism>
<feature type="transmembrane region" description="Helical" evidence="1">
    <location>
        <begin position="35"/>
        <end position="55"/>
    </location>
</feature>
<reference evidence="2 3" key="1">
    <citation type="submission" date="2014-06" db="EMBL/GenBank/DDBJ databases">
        <title>Shewanella sp. YQH10.</title>
        <authorList>
            <person name="Liu Y."/>
            <person name="Zeng R."/>
        </authorList>
    </citation>
    <scope>NUCLEOTIDE SEQUENCE [LARGE SCALE GENOMIC DNA]</scope>
    <source>
        <strain evidence="2 3">YQH10</strain>
    </source>
</reference>
<dbReference type="RefSeq" id="WP_037439288.1">
    <property type="nucleotide sequence ID" value="NZ_JPEO01000001.1"/>
</dbReference>
<keyword evidence="1" id="KW-0472">Membrane</keyword>
<protein>
    <submittedName>
        <fullName evidence="2">Uncharacterized protein</fullName>
    </submittedName>
</protein>
<gene>
    <name evidence="2" type="ORF">HR45_02455</name>
</gene>
<comment type="caution">
    <text evidence="2">The sequence shown here is derived from an EMBL/GenBank/DDBJ whole genome shotgun (WGS) entry which is preliminary data.</text>
</comment>
<evidence type="ECO:0000313" key="2">
    <source>
        <dbReference type="EMBL" id="KFZ39269.1"/>
    </source>
</evidence>
<feature type="transmembrane region" description="Helical" evidence="1">
    <location>
        <begin position="87"/>
        <end position="105"/>
    </location>
</feature>
<feature type="transmembrane region" description="Helical" evidence="1">
    <location>
        <begin position="62"/>
        <end position="81"/>
    </location>
</feature>
<dbReference type="EMBL" id="JPEO01000001">
    <property type="protein sequence ID" value="KFZ39269.1"/>
    <property type="molecule type" value="Genomic_DNA"/>
</dbReference>
<dbReference type="Proteomes" id="UP000029264">
    <property type="component" value="Unassembled WGS sequence"/>
</dbReference>
<keyword evidence="3" id="KW-1185">Reference proteome</keyword>
<evidence type="ECO:0000256" key="1">
    <source>
        <dbReference type="SAM" id="Phobius"/>
    </source>
</evidence>
<keyword evidence="1" id="KW-0812">Transmembrane</keyword>
<accession>A0A094JMI6</accession>
<dbReference type="STRING" id="1515746.HR45_02455"/>
<evidence type="ECO:0000313" key="3">
    <source>
        <dbReference type="Proteomes" id="UP000029264"/>
    </source>
</evidence>
<proteinExistence type="predicted"/>